<gene>
    <name evidence="2" type="ORF">ATANTOWER_028466</name>
</gene>
<name>A0ABU7BB66_9TELE</name>
<protein>
    <submittedName>
        <fullName evidence="2">Uncharacterized protein</fullName>
    </submittedName>
</protein>
<proteinExistence type="predicted"/>
<dbReference type="EMBL" id="JAHUTI010046500">
    <property type="protein sequence ID" value="MED6247034.1"/>
    <property type="molecule type" value="Genomic_DNA"/>
</dbReference>
<feature type="region of interest" description="Disordered" evidence="1">
    <location>
        <begin position="64"/>
        <end position="104"/>
    </location>
</feature>
<organism evidence="2 3">
    <name type="scientific">Ataeniobius toweri</name>
    <dbReference type="NCBI Taxonomy" id="208326"/>
    <lineage>
        <taxon>Eukaryota</taxon>
        <taxon>Metazoa</taxon>
        <taxon>Chordata</taxon>
        <taxon>Craniata</taxon>
        <taxon>Vertebrata</taxon>
        <taxon>Euteleostomi</taxon>
        <taxon>Actinopterygii</taxon>
        <taxon>Neopterygii</taxon>
        <taxon>Teleostei</taxon>
        <taxon>Neoteleostei</taxon>
        <taxon>Acanthomorphata</taxon>
        <taxon>Ovalentaria</taxon>
        <taxon>Atherinomorphae</taxon>
        <taxon>Cyprinodontiformes</taxon>
        <taxon>Goodeidae</taxon>
        <taxon>Ataeniobius</taxon>
    </lineage>
</organism>
<comment type="caution">
    <text evidence="2">The sequence shown here is derived from an EMBL/GenBank/DDBJ whole genome shotgun (WGS) entry which is preliminary data.</text>
</comment>
<feature type="compositionally biased region" description="Polar residues" evidence="1">
    <location>
        <begin position="64"/>
        <end position="74"/>
    </location>
</feature>
<accession>A0ABU7BB66</accession>
<dbReference type="Proteomes" id="UP001345963">
    <property type="component" value="Unassembled WGS sequence"/>
</dbReference>
<sequence length="104" mass="11503">MKIKVHLWTIFDSTWKTHLYFRLRLTTPLRSLSNQSACGPHSSSANLTSRLRLTDLHTQNLSSAELRTSSTISPPSGFKLLPTPLSPQASTPTPESGFRGGRLL</sequence>
<evidence type="ECO:0000313" key="3">
    <source>
        <dbReference type="Proteomes" id="UP001345963"/>
    </source>
</evidence>
<evidence type="ECO:0000256" key="1">
    <source>
        <dbReference type="SAM" id="MobiDB-lite"/>
    </source>
</evidence>
<evidence type="ECO:0000313" key="2">
    <source>
        <dbReference type="EMBL" id="MED6247034.1"/>
    </source>
</evidence>
<reference evidence="2 3" key="1">
    <citation type="submission" date="2021-07" db="EMBL/GenBank/DDBJ databases">
        <authorList>
            <person name="Palmer J.M."/>
        </authorList>
    </citation>
    <scope>NUCLEOTIDE SEQUENCE [LARGE SCALE GENOMIC DNA]</scope>
    <source>
        <strain evidence="2 3">AT_MEX2019</strain>
        <tissue evidence="2">Muscle</tissue>
    </source>
</reference>
<keyword evidence="3" id="KW-1185">Reference proteome</keyword>